<protein>
    <recommendedName>
        <fullName evidence="3">DNA helicase</fullName>
    </recommendedName>
</protein>
<dbReference type="VEuPathDB" id="FungiDB:FOC4_g10002731"/>
<accession>A0A2H3T596</accession>
<reference evidence="2" key="1">
    <citation type="submission" date="2016-09" db="EMBL/GenBank/DDBJ databases">
        <authorList>
            <person name="Guldener U."/>
        </authorList>
    </citation>
    <scope>NUCLEOTIDE SEQUENCE [LARGE SCALE GENOMIC DNA]</scope>
    <source>
        <strain evidence="2">V64-1</strain>
    </source>
</reference>
<evidence type="ECO:0008006" key="3">
    <source>
        <dbReference type="Google" id="ProtNLM"/>
    </source>
</evidence>
<name>A0A2H3T596_FUSOX</name>
<sequence>MNEVRCWNSDLKGPASDAPAFGGVQVVVTGDFCQLPPVNLDVKGGLVNGSQGIVCGFEEFDLERFSGIKRDNKDTPAYNLFSGEHAALNQRQMTEFMKVQHTASSGREGQLVRKFWPLVLFHNGIKCTIYASCIVNAIGDKELYSLLHRTQVPLIPGWAMSVHKSQGMTLDRVIVDLSKAFAEGQVYVNLSRATSLDGLRIDGDGEGLNTLCRWNESVQEFVMNKFGQAL</sequence>
<dbReference type="PANTHER" id="PTHR47642">
    <property type="entry name" value="ATP-DEPENDENT DNA HELICASE"/>
    <property type="match status" value="1"/>
</dbReference>
<dbReference type="SUPFAM" id="SSF52540">
    <property type="entry name" value="P-loop containing nucleoside triphosphate hydrolases"/>
    <property type="match status" value="1"/>
</dbReference>
<dbReference type="OrthoDB" id="432234at2759"/>
<dbReference type="EMBL" id="FMJY01000001">
    <property type="protein sequence ID" value="SCO76883.1"/>
    <property type="molecule type" value="Genomic_DNA"/>
</dbReference>
<dbReference type="VEuPathDB" id="FungiDB:HZS61_011399"/>
<dbReference type="Gene3D" id="3.40.50.300">
    <property type="entry name" value="P-loop containing nucleotide triphosphate hydrolases"/>
    <property type="match status" value="1"/>
</dbReference>
<organism evidence="1 2">
    <name type="scientific">Fusarium oxysporum</name>
    <name type="common">Fusarium vascular wilt</name>
    <dbReference type="NCBI Taxonomy" id="5507"/>
    <lineage>
        <taxon>Eukaryota</taxon>
        <taxon>Fungi</taxon>
        <taxon>Dikarya</taxon>
        <taxon>Ascomycota</taxon>
        <taxon>Pezizomycotina</taxon>
        <taxon>Sordariomycetes</taxon>
        <taxon>Hypocreomycetidae</taxon>
        <taxon>Hypocreales</taxon>
        <taxon>Nectriaceae</taxon>
        <taxon>Fusarium</taxon>
        <taxon>Fusarium oxysporum species complex</taxon>
    </lineage>
</organism>
<evidence type="ECO:0000313" key="2">
    <source>
        <dbReference type="Proteomes" id="UP000219369"/>
    </source>
</evidence>
<proteinExistence type="predicted"/>
<dbReference type="VEuPathDB" id="FungiDB:FOC1_g10008787"/>
<gene>
    <name evidence="1" type="ORF">FRV6_01095</name>
</gene>
<dbReference type="InterPro" id="IPR051055">
    <property type="entry name" value="PIF1_helicase"/>
</dbReference>
<dbReference type="InterPro" id="IPR027417">
    <property type="entry name" value="P-loop_NTPase"/>
</dbReference>
<evidence type="ECO:0000313" key="1">
    <source>
        <dbReference type="EMBL" id="SCO76883.1"/>
    </source>
</evidence>
<dbReference type="AlphaFoldDB" id="A0A2H3T596"/>
<dbReference type="CDD" id="cd18809">
    <property type="entry name" value="SF1_C_RecD"/>
    <property type="match status" value="1"/>
</dbReference>
<dbReference type="Proteomes" id="UP000219369">
    <property type="component" value="Unassembled WGS sequence"/>
</dbReference>